<proteinExistence type="predicted"/>
<name>A0A8H4CT21_COLGL</name>
<dbReference type="Proteomes" id="UP000613401">
    <property type="component" value="Unassembled WGS sequence"/>
</dbReference>
<organism evidence="1 2">
    <name type="scientific">Colletotrichum gloeosporioides</name>
    <name type="common">Anthracnose fungus</name>
    <name type="synonym">Glomerella cingulata</name>
    <dbReference type="NCBI Taxonomy" id="474922"/>
    <lineage>
        <taxon>Eukaryota</taxon>
        <taxon>Fungi</taxon>
        <taxon>Dikarya</taxon>
        <taxon>Ascomycota</taxon>
        <taxon>Pezizomycotina</taxon>
        <taxon>Sordariomycetes</taxon>
        <taxon>Hypocreomycetidae</taxon>
        <taxon>Glomerellales</taxon>
        <taxon>Glomerellaceae</taxon>
        <taxon>Colletotrichum</taxon>
        <taxon>Colletotrichum gloeosporioides species complex</taxon>
    </lineage>
</organism>
<protein>
    <submittedName>
        <fullName evidence="1">Uncharacterized protein</fullName>
    </submittedName>
</protein>
<sequence length="553" mass="60980">AFKPLARVATWRIFVIASKNERIFSDLSDSTKCLVTGTPCAYPPLERWISETGDGSILNGSRPNFMGRGGRNAVWQLPKDPRTVDPFDSMPLYMSSKSHELFRYFLDVNSPKKGTVPKHKKTIGKVANNPDSFHGILLLAGLHYYWNNGNLGEFASTYYMHKINWIRSINSYLAEADHNDPSKFRTYLNIVGTIALIEMSMGDYDAARAHLTGLSMLKDRFQTLQQKSLTDLSLADSPSVIANISTDDTVQLYLALVTCDVIAGTSNLLQPPFPQEVTRRQQPKSPIGAEQRLPDGRLALWLVTYFLMASYDISGENFDLSDLLDYLRLVTTAHGGCYASQSFPVVPTPQSQTDTRTTQTPSPFHTKVPWGSTVAAGGAYIHCIIGLPWTYGPSTGAGPLCYMIPAIQQDVAATETAMAGSRVNFDGLTEGARLGQALWLWKGVVGACTIASAQKAGLPAPEPGGPGSVPYHQDVVPRARRDSSPLCDDDDELYAMLAGWWARRLRRWSRATGVTEWNAARNVLALVAWPEKGPGERLAQRMWENAVNKQVTF</sequence>
<evidence type="ECO:0000313" key="1">
    <source>
        <dbReference type="EMBL" id="KAF3809623.1"/>
    </source>
</evidence>
<comment type="caution">
    <text evidence="1">The sequence shown here is derived from an EMBL/GenBank/DDBJ whole genome shotgun (WGS) entry which is preliminary data.</text>
</comment>
<reference evidence="1" key="1">
    <citation type="journal article" date="2020" name="Phytopathology">
        <title>Genome sequence and comparative analysis of Colletotrichum gloeosporioides isolated from Liriodendron leaves.</title>
        <authorList>
            <person name="Fu F.F."/>
            <person name="Hao Z."/>
            <person name="Wang P."/>
            <person name="Lu Y."/>
            <person name="Xue L.J."/>
            <person name="Wei G."/>
            <person name="Tian Y."/>
            <person name="Baishi H."/>
            <person name="Xu H."/>
            <person name="Shi J."/>
            <person name="Cheng T."/>
            <person name="Wang G."/>
            <person name="Yi Y."/>
            <person name="Chen J."/>
        </authorList>
    </citation>
    <scope>NUCLEOTIDE SEQUENCE</scope>
    <source>
        <strain evidence="1">Lc1</strain>
    </source>
</reference>
<keyword evidence="2" id="KW-1185">Reference proteome</keyword>
<dbReference type="GeneID" id="69020027"/>
<feature type="non-terminal residue" evidence="1">
    <location>
        <position position="553"/>
    </location>
</feature>
<evidence type="ECO:0000313" key="2">
    <source>
        <dbReference type="Proteomes" id="UP000613401"/>
    </source>
</evidence>
<dbReference type="AlphaFoldDB" id="A0A8H4CT21"/>
<reference evidence="1" key="2">
    <citation type="submission" date="2020-03" db="EMBL/GenBank/DDBJ databases">
        <authorList>
            <person name="Fu F.-F."/>
            <person name="Chen J."/>
        </authorList>
    </citation>
    <scope>NUCLEOTIDE SEQUENCE</scope>
    <source>
        <strain evidence="1">Lc1</strain>
    </source>
</reference>
<gene>
    <name evidence="1" type="ORF">GCG54_00012910</name>
</gene>
<accession>A0A8H4CT21</accession>
<dbReference type="EMBL" id="WVTB01000016">
    <property type="protein sequence ID" value="KAF3809623.1"/>
    <property type="molecule type" value="Genomic_DNA"/>
</dbReference>
<dbReference type="RefSeq" id="XP_045268782.1">
    <property type="nucleotide sequence ID" value="XM_045412776.1"/>
</dbReference>